<dbReference type="OrthoDB" id="7360157at2"/>
<keyword evidence="2" id="KW-1185">Reference proteome</keyword>
<dbReference type="Proteomes" id="UP000019486">
    <property type="component" value="Unassembled WGS sequence"/>
</dbReference>
<dbReference type="STRING" id="1385369.N825_28420"/>
<evidence type="ECO:0000313" key="1">
    <source>
        <dbReference type="EMBL" id="EWY41531.1"/>
    </source>
</evidence>
<reference evidence="1 2" key="1">
    <citation type="submission" date="2013-08" db="EMBL/GenBank/DDBJ databases">
        <title>The genome sequence of Skermanella stibiiresistens.</title>
        <authorList>
            <person name="Zhu W."/>
            <person name="Wang G."/>
        </authorList>
    </citation>
    <scope>NUCLEOTIDE SEQUENCE [LARGE SCALE GENOMIC DNA]</scope>
    <source>
        <strain evidence="1 2">SB22</strain>
    </source>
</reference>
<evidence type="ECO:0000313" key="2">
    <source>
        <dbReference type="Proteomes" id="UP000019486"/>
    </source>
</evidence>
<accession>W9H9V0</accession>
<organism evidence="1 2">
    <name type="scientific">Skermanella stibiiresistens SB22</name>
    <dbReference type="NCBI Taxonomy" id="1385369"/>
    <lineage>
        <taxon>Bacteria</taxon>
        <taxon>Pseudomonadati</taxon>
        <taxon>Pseudomonadota</taxon>
        <taxon>Alphaproteobacteria</taxon>
        <taxon>Rhodospirillales</taxon>
        <taxon>Azospirillaceae</taxon>
        <taxon>Skermanella</taxon>
    </lineage>
</organism>
<comment type="caution">
    <text evidence="1">The sequence shown here is derived from an EMBL/GenBank/DDBJ whole genome shotgun (WGS) entry which is preliminary data.</text>
</comment>
<dbReference type="AlphaFoldDB" id="W9H9V0"/>
<name>W9H9V0_9PROT</name>
<sequence>MVAASPISPELMRAAPKVRDLTPQTQAFNQDVNRQVAATNNGMKVNAKTEPLTGITSSIVGDDRKALERNNASTQPGARVPTLTGATSAFVTEMKSSDQRNVDSMASAAARARTIGQGPQGGVLDLSA</sequence>
<dbReference type="RefSeq" id="WP_157619050.1">
    <property type="nucleotide sequence ID" value="NZ_AVFL01000004.1"/>
</dbReference>
<gene>
    <name evidence="1" type="ORF">N825_28420</name>
</gene>
<dbReference type="EMBL" id="AVFL01000004">
    <property type="protein sequence ID" value="EWY41531.1"/>
    <property type="molecule type" value="Genomic_DNA"/>
</dbReference>
<proteinExistence type="predicted"/>
<protein>
    <submittedName>
        <fullName evidence="1">Uncharacterized protein</fullName>
    </submittedName>
</protein>